<dbReference type="AlphaFoldDB" id="A0A402ASG0"/>
<sequence length="870" mass="97161">MLPLQERWDKVICEQERMLFLLASFYPEGTTIPLWLLGLAVGMGEPEGTSELLKRACHQLQALELFEEMTGERVQLSSTSRQFGQQLVQAAGIQSKVLVAEAAQRLFSACWTLDTLSQRTLRIGYHECREQVQSIRHYLGWLGFQEYSELLEQLDHWMSLESSLLTTPIIGTDMSQKKPSACSSLRSLRLQQERKRVYGDRDTLARGLPASQSQRTPKDVTWWPEILPDLFYQQLYNRSVEAGSLLTIQEEPTRWLRLTCKVGVEDLLGLRLYLLGPEWEHEWQPPVGESLLVHVAFSPNGQLMLTSSYSSGVQFWDVESGRELPRLQGDTIRVTSAAFSPDGQLMLTGTDSGIVRLWAMESRCKVRQWDTSGRVTSVAFSPDGRLALIGTQYQGAQLWEVENGSERRRWLALGCVISVAFSPDGRLALIGTQYQGAQLWEVESGREVGKLQSHTIGGIISVAFSPDGRLALTGSYLAVHLWEVESGRQLVGLKYTGKSVAFSPDGRLALTGSSKAAHLWEVERGEEIRRFGPMTSVSSVAFSPDGKQVLTGSDDNVARLWEVSRGGECSWDEEYPSLITSVAFSPDGQIALTGSENGSVHLWEVSSGRKLRKLQGSGSSKITSVAFSPDGQRVLAGSYKVAYLWEVEHGQPVLLDRKKSWITNVAFSPDGQLILTGDTSDGIRLWNVESGQMIWQRLWEEQVRSIAFSPDGRQILIGSNFGARLRKVSNGRLQRTLRHRWPVGSVAFSPDGRLALTSAEDFMYNEEGGTVQLWEVRSGRKLRQLLYVQEATSMAFSPDGRLAIVGDRYGRVYFYRGQGSDVGNLLGIYVATYEVGAIYWQQSNQVVLADKGGPTWGPHFSHVMLEGKWE</sequence>
<dbReference type="CDD" id="cd00200">
    <property type="entry name" value="WD40"/>
    <property type="match status" value="2"/>
</dbReference>
<evidence type="ECO:0000313" key="5">
    <source>
        <dbReference type="Proteomes" id="UP000287188"/>
    </source>
</evidence>
<feature type="repeat" description="WD" evidence="3">
    <location>
        <begin position="655"/>
        <end position="696"/>
    </location>
</feature>
<feature type="repeat" description="WD" evidence="3">
    <location>
        <begin position="295"/>
        <end position="326"/>
    </location>
</feature>
<feature type="repeat" description="WD" evidence="3">
    <location>
        <begin position="572"/>
        <end position="613"/>
    </location>
</feature>
<accession>A0A402ASG0</accession>
<proteinExistence type="predicted"/>
<dbReference type="Proteomes" id="UP000287188">
    <property type="component" value="Unassembled WGS sequence"/>
</dbReference>
<name>A0A402ASG0_9CHLR</name>
<dbReference type="SUPFAM" id="SSF50998">
    <property type="entry name" value="Quinoprotein alcohol dehydrogenase-like"/>
    <property type="match status" value="1"/>
</dbReference>
<dbReference type="PROSITE" id="PS00678">
    <property type="entry name" value="WD_REPEATS_1"/>
    <property type="match status" value="2"/>
</dbReference>
<dbReference type="Gene3D" id="2.130.10.10">
    <property type="entry name" value="YVTN repeat-like/Quinoprotein amine dehydrogenase"/>
    <property type="match status" value="4"/>
</dbReference>
<gene>
    <name evidence="4" type="ORF">KDK_58360</name>
</gene>
<evidence type="ECO:0000313" key="4">
    <source>
        <dbReference type="EMBL" id="GCE22036.1"/>
    </source>
</evidence>
<protein>
    <submittedName>
        <fullName evidence="4">Uncharacterized protein</fullName>
    </submittedName>
</protein>
<dbReference type="PANTHER" id="PTHR19879:SF9">
    <property type="entry name" value="TRANSCRIPTION INITIATION FACTOR TFIID SUBUNIT 5"/>
    <property type="match status" value="1"/>
</dbReference>
<comment type="caution">
    <text evidence="4">The sequence shown here is derived from an EMBL/GenBank/DDBJ whole genome shotgun (WGS) entry which is preliminary data.</text>
</comment>
<dbReference type="Pfam" id="PF00400">
    <property type="entry name" value="WD40"/>
    <property type="match status" value="9"/>
</dbReference>
<dbReference type="SUPFAM" id="SSF82171">
    <property type="entry name" value="DPP6 N-terminal domain-like"/>
    <property type="match status" value="1"/>
</dbReference>
<evidence type="ECO:0000256" key="3">
    <source>
        <dbReference type="PROSITE-ProRule" id="PRU00221"/>
    </source>
</evidence>
<organism evidence="4 5">
    <name type="scientific">Dictyobacter kobayashii</name>
    <dbReference type="NCBI Taxonomy" id="2014872"/>
    <lineage>
        <taxon>Bacteria</taxon>
        <taxon>Bacillati</taxon>
        <taxon>Chloroflexota</taxon>
        <taxon>Ktedonobacteria</taxon>
        <taxon>Ktedonobacterales</taxon>
        <taxon>Dictyobacteraceae</taxon>
        <taxon>Dictyobacter</taxon>
    </lineage>
</organism>
<keyword evidence="2" id="KW-0677">Repeat</keyword>
<feature type="repeat" description="WD" evidence="3">
    <location>
        <begin position="327"/>
        <end position="368"/>
    </location>
</feature>
<dbReference type="PROSITE" id="PS50082">
    <property type="entry name" value="WD_REPEATS_2"/>
    <property type="match status" value="5"/>
</dbReference>
<dbReference type="EMBL" id="BIFS01000002">
    <property type="protein sequence ID" value="GCE22036.1"/>
    <property type="molecule type" value="Genomic_DNA"/>
</dbReference>
<keyword evidence="5" id="KW-1185">Reference proteome</keyword>
<dbReference type="InterPro" id="IPR011047">
    <property type="entry name" value="Quinoprotein_ADH-like_sf"/>
</dbReference>
<dbReference type="PROSITE" id="PS50294">
    <property type="entry name" value="WD_REPEATS_REGION"/>
    <property type="match status" value="4"/>
</dbReference>
<dbReference type="RefSeq" id="WP_126554536.1">
    <property type="nucleotide sequence ID" value="NZ_BIFS01000002.1"/>
</dbReference>
<dbReference type="InterPro" id="IPR015943">
    <property type="entry name" value="WD40/YVTN_repeat-like_dom_sf"/>
</dbReference>
<evidence type="ECO:0000256" key="2">
    <source>
        <dbReference type="ARBA" id="ARBA00022737"/>
    </source>
</evidence>
<dbReference type="PANTHER" id="PTHR19879">
    <property type="entry name" value="TRANSCRIPTION INITIATION FACTOR TFIID"/>
    <property type="match status" value="1"/>
</dbReference>
<dbReference type="InterPro" id="IPR001680">
    <property type="entry name" value="WD40_rpt"/>
</dbReference>
<feature type="repeat" description="WD" evidence="3">
    <location>
        <begin position="530"/>
        <end position="566"/>
    </location>
</feature>
<dbReference type="SMART" id="SM00320">
    <property type="entry name" value="WD40"/>
    <property type="match status" value="13"/>
</dbReference>
<keyword evidence="1 3" id="KW-0853">WD repeat</keyword>
<evidence type="ECO:0000256" key="1">
    <source>
        <dbReference type="ARBA" id="ARBA00022574"/>
    </source>
</evidence>
<dbReference type="InterPro" id="IPR019775">
    <property type="entry name" value="WD40_repeat_CS"/>
</dbReference>
<reference evidence="5" key="1">
    <citation type="submission" date="2018-12" db="EMBL/GenBank/DDBJ databases">
        <title>Tengunoibacter tsumagoiensis gen. nov., sp. nov., Dictyobacter kobayashii sp. nov., D. alpinus sp. nov., and D. joshuensis sp. nov. and description of Dictyobacteraceae fam. nov. within the order Ktedonobacterales isolated from Tengu-no-mugimeshi.</title>
        <authorList>
            <person name="Wang C.M."/>
            <person name="Zheng Y."/>
            <person name="Sakai Y."/>
            <person name="Toyoda A."/>
            <person name="Minakuchi Y."/>
            <person name="Abe K."/>
            <person name="Yokota A."/>
            <person name="Yabe S."/>
        </authorList>
    </citation>
    <scope>NUCLEOTIDE SEQUENCE [LARGE SCALE GENOMIC DNA]</scope>
    <source>
        <strain evidence="5">Uno11</strain>
    </source>
</reference>
<dbReference type="OrthoDB" id="135429at2"/>